<dbReference type="Proteomes" id="UP000214646">
    <property type="component" value="Unassembled WGS sequence"/>
</dbReference>
<dbReference type="AlphaFoldDB" id="A0A225E2U6"/>
<organism evidence="1 2">
    <name type="scientific">Fimbriiglobus ruber</name>
    <dbReference type="NCBI Taxonomy" id="1908690"/>
    <lineage>
        <taxon>Bacteria</taxon>
        <taxon>Pseudomonadati</taxon>
        <taxon>Planctomycetota</taxon>
        <taxon>Planctomycetia</taxon>
        <taxon>Gemmatales</taxon>
        <taxon>Gemmataceae</taxon>
        <taxon>Fimbriiglobus</taxon>
    </lineage>
</organism>
<keyword evidence="2" id="KW-1185">Reference proteome</keyword>
<dbReference type="EMBL" id="NIDE01000002">
    <property type="protein sequence ID" value="OWK45108.1"/>
    <property type="molecule type" value="Genomic_DNA"/>
</dbReference>
<accession>A0A225E2U6</accession>
<gene>
    <name evidence="1" type="ORF">FRUB_01439</name>
</gene>
<evidence type="ECO:0000313" key="1">
    <source>
        <dbReference type="EMBL" id="OWK45108.1"/>
    </source>
</evidence>
<reference evidence="2" key="1">
    <citation type="submission" date="2017-06" db="EMBL/GenBank/DDBJ databases">
        <title>Genome analysis of Fimbriiglobus ruber SP5, the first member of the order Planctomycetales with confirmed chitinolytic capability.</title>
        <authorList>
            <person name="Ravin N.V."/>
            <person name="Rakitin A.L."/>
            <person name="Ivanova A.A."/>
            <person name="Beletsky A.V."/>
            <person name="Kulichevskaya I.S."/>
            <person name="Mardanov A.V."/>
            <person name="Dedysh S.N."/>
        </authorList>
    </citation>
    <scope>NUCLEOTIDE SEQUENCE [LARGE SCALE GENOMIC DNA]</scope>
    <source>
        <strain evidence="2">SP5</strain>
    </source>
</reference>
<protein>
    <submittedName>
        <fullName evidence="1">Uncharacterized protein</fullName>
    </submittedName>
</protein>
<evidence type="ECO:0000313" key="2">
    <source>
        <dbReference type="Proteomes" id="UP000214646"/>
    </source>
</evidence>
<proteinExistence type="predicted"/>
<comment type="caution">
    <text evidence="1">The sequence shown here is derived from an EMBL/GenBank/DDBJ whole genome shotgun (WGS) entry which is preliminary data.</text>
</comment>
<name>A0A225E2U6_9BACT</name>
<sequence length="51" mass="5956">MQREYGHQPYTTALAWNSRGLWKTTEPIIRTWPLVPNANAHLHRRLGCCPL</sequence>